<dbReference type="InterPro" id="IPR006311">
    <property type="entry name" value="TAT_signal"/>
</dbReference>
<evidence type="ECO:0000313" key="6">
    <source>
        <dbReference type="Proteomes" id="UP000032614"/>
    </source>
</evidence>
<feature type="chain" id="PRO_5043885509" evidence="3">
    <location>
        <begin position="27"/>
        <end position="407"/>
    </location>
</feature>
<dbReference type="Pfam" id="PF13458">
    <property type="entry name" value="Peripla_BP_6"/>
    <property type="match status" value="1"/>
</dbReference>
<dbReference type="PANTHER" id="PTHR30483">
    <property type="entry name" value="LEUCINE-SPECIFIC-BINDING PROTEIN"/>
    <property type="match status" value="1"/>
</dbReference>
<evidence type="ECO:0000313" key="5">
    <source>
        <dbReference type="EMBL" id="AJZ56949.1"/>
    </source>
</evidence>
<dbReference type="InterPro" id="IPR028082">
    <property type="entry name" value="Peripla_BP_I"/>
</dbReference>
<reference evidence="5 6" key="1">
    <citation type="journal article" date="2015" name="Genome Announc.">
        <title>Complete genome sequences for 59 burkholderia isolates, both pathogenic and near neighbor.</title>
        <authorList>
            <person name="Johnson S.L."/>
            <person name="Bishop-Lilly K.A."/>
            <person name="Ladner J.T."/>
            <person name="Daligault H.E."/>
            <person name="Davenport K.W."/>
            <person name="Jaissle J."/>
            <person name="Frey K.G."/>
            <person name="Koroleva G.I."/>
            <person name="Bruce D.C."/>
            <person name="Coyne S.R."/>
            <person name="Broomall S.M."/>
            <person name="Li P.E."/>
            <person name="Teshima H."/>
            <person name="Gibbons H.S."/>
            <person name="Palacios G.F."/>
            <person name="Rosenzweig C.N."/>
            <person name="Redden C.L."/>
            <person name="Xu Y."/>
            <person name="Minogue T.D."/>
            <person name="Chain P.S."/>
        </authorList>
    </citation>
    <scope>NUCLEOTIDE SEQUENCE [LARGE SCALE GENOMIC DNA]</scope>
    <source>
        <strain evidence="5 6">ATCC BAA-463</strain>
    </source>
</reference>
<dbReference type="GeneID" id="66513617"/>
<dbReference type="Proteomes" id="UP000032614">
    <property type="component" value="Chromosome 3"/>
</dbReference>
<dbReference type="PROSITE" id="PS51318">
    <property type="entry name" value="TAT"/>
    <property type="match status" value="1"/>
</dbReference>
<accession>A0AAU8SZM8</accession>
<feature type="domain" description="Leucine-binding protein" evidence="4">
    <location>
        <begin position="31"/>
        <end position="369"/>
    </location>
</feature>
<name>A0AAU8SZM8_9BURK</name>
<dbReference type="RefSeq" id="WP_082094197.1">
    <property type="nucleotide sequence ID" value="NZ_CP010025.1"/>
</dbReference>
<gene>
    <name evidence="5" type="ORF">OI25_7293</name>
</gene>
<dbReference type="EMBL" id="CP010025">
    <property type="protein sequence ID" value="AJZ56949.1"/>
    <property type="molecule type" value="Genomic_DNA"/>
</dbReference>
<evidence type="ECO:0000259" key="4">
    <source>
        <dbReference type="Pfam" id="PF13458"/>
    </source>
</evidence>
<organism evidence="5 6">
    <name type="scientific">Paraburkholderia fungorum</name>
    <dbReference type="NCBI Taxonomy" id="134537"/>
    <lineage>
        <taxon>Bacteria</taxon>
        <taxon>Pseudomonadati</taxon>
        <taxon>Pseudomonadota</taxon>
        <taxon>Betaproteobacteria</taxon>
        <taxon>Burkholderiales</taxon>
        <taxon>Burkholderiaceae</taxon>
        <taxon>Paraburkholderia</taxon>
    </lineage>
</organism>
<dbReference type="SUPFAM" id="SSF53822">
    <property type="entry name" value="Periplasmic binding protein-like I"/>
    <property type="match status" value="1"/>
</dbReference>
<protein>
    <submittedName>
        <fullName evidence="5">Periplasmic binding domain protein</fullName>
    </submittedName>
</protein>
<dbReference type="InterPro" id="IPR028081">
    <property type="entry name" value="Leu-bd"/>
</dbReference>
<evidence type="ECO:0000256" key="1">
    <source>
        <dbReference type="ARBA" id="ARBA00010062"/>
    </source>
</evidence>
<comment type="similarity">
    <text evidence="1">Belongs to the leucine-binding protein family.</text>
</comment>
<dbReference type="CDD" id="cd06327">
    <property type="entry name" value="PBP1_SBP-like"/>
    <property type="match status" value="1"/>
</dbReference>
<proteinExistence type="inferred from homology"/>
<evidence type="ECO:0000256" key="2">
    <source>
        <dbReference type="ARBA" id="ARBA00022729"/>
    </source>
</evidence>
<feature type="signal peptide" evidence="3">
    <location>
        <begin position="1"/>
        <end position="26"/>
    </location>
</feature>
<dbReference type="KEGG" id="bfn:OI25_7293"/>
<dbReference type="PANTHER" id="PTHR30483:SF6">
    <property type="entry name" value="PERIPLASMIC BINDING PROTEIN OF ABC TRANSPORTER FOR NATURAL AMINO ACIDS"/>
    <property type="match status" value="1"/>
</dbReference>
<dbReference type="InterPro" id="IPR051010">
    <property type="entry name" value="BCAA_transport"/>
</dbReference>
<dbReference type="AlphaFoldDB" id="A0AAU8SZM8"/>
<dbReference type="Gene3D" id="3.40.50.2300">
    <property type="match status" value="2"/>
</dbReference>
<evidence type="ECO:0000256" key="3">
    <source>
        <dbReference type="SAM" id="SignalP"/>
    </source>
</evidence>
<sequence length="407" mass="43781">MTKRREFMTIAASATVAMLGAGKAFAQTGKPLRIGVLTDLSGPLADLSGRGSVEAVKMAVADFGGSVLGRPVEVLSADHQNKAEIGAQIANDWYDNKGVELIIDLPNSSVLLAVQEIARRKNKVVIATAGASSDFTGKNCSPNGVHWIYDTYSLAAGTGRAVVKRGGDTWYFLTSDYAFGQSLERDTASVVKAAGGKVLGEARHPLNTSDMSAFLLQAQSSNAQIIGLANSGADLITTLKQASEFGITQGGKQKLAGLLIFITDIHSLGLATTQGLLLTSAFYWDQNDGTRAFSKRFYQRMNRMPTMVHAGNHGAVMHYLTAVKNAGNADTPNVIKMMKATPINDFMTRNGRIRDDGRVLRDMYLFEVKKPAESKGPWDYYRQLSVIPAADAARPLSESACPLIRKT</sequence>
<keyword evidence="2 3" id="KW-0732">Signal</keyword>